<proteinExistence type="predicted"/>
<sequence length="249" mass="28395">MGIVGHSMFDQYKDLIFSLSDNDEETLKSETFLLERDEKKQIEIYYAPFEYINEKAKVVLVGITPGWYQMRQSFSAVMSSDPQWADEKILNEVKKRASFSGPLRKNLITMLDELQLQNHLGVTSTGELFGEANHLVHLVSILSYPVFYKGKNFNGATPNILKTEILKKYVLQNFTKEITSLNHPLIIPLGVNVLRVLSVLAESGDVDQRQILKGFPHPSGGNGHRHRLFAENKEAMKQQIEQYFRTYGG</sequence>
<dbReference type="Proteomes" id="UP000295689">
    <property type="component" value="Unassembled WGS sequence"/>
</dbReference>
<dbReference type="EMBL" id="SLVV01000014">
    <property type="protein sequence ID" value="TCN20477.1"/>
    <property type="molecule type" value="Genomic_DNA"/>
</dbReference>
<dbReference type="RefSeq" id="WP_132011087.1">
    <property type="nucleotide sequence ID" value="NZ_JABUHM010000012.1"/>
</dbReference>
<keyword evidence="2" id="KW-1185">Reference proteome</keyword>
<comment type="caution">
    <text evidence="1">The sequence shown here is derived from an EMBL/GenBank/DDBJ whole genome shotgun (WGS) entry which is preliminary data.</text>
</comment>
<evidence type="ECO:0000313" key="2">
    <source>
        <dbReference type="Proteomes" id="UP000295689"/>
    </source>
</evidence>
<dbReference type="SUPFAM" id="SSF52141">
    <property type="entry name" value="Uracil-DNA glycosylase-like"/>
    <property type="match status" value="1"/>
</dbReference>
<gene>
    <name evidence="1" type="ORF">EV146_11497</name>
</gene>
<name>A0A4R2B1U3_9BACI</name>
<protein>
    <recommendedName>
        <fullName evidence="3">Uracil DNA glycosylase superfamily protein</fullName>
    </recommendedName>
</protein>
<accession>A0A4R2B1U3</accession>
<dbReference type="InterPro" id="IPR036895">
    <property type="entry name" value="Uracil-DNA_glycosylase-like_sf"/>
</dbReference>
<evidence type="ECO:0008006" key="3">
    <source>
        <dbReference type="Google" id="ProtNLM"/>
    </source>
</evidence>
<dbReference type="AlphaFoldDB" id="A0A4R2B1U3"/>
<reference evidence="1 2" key="1">
    <citation type="journal article" date="2015" name="Stand. Genomic Sci.">
        <title>Genomic Encyclopedia of Bacterial and Archaeal Type Strains, Phase III: the genomes of soil and plant-associated and newly described type strains.</title>
        <authorList>
            <person name="Whitman W.B."/>
            <person name="Woyke T."/>
            <person name="Klenk H.P."/>
            <person name="Zhou Y."/>
            <person name="Lilburn T.G."/>
            <person name="Beck B.J."/>
            <person name="De Vos P."/>
            <person name="Vandamme P."/>
            <person name="Eisen J.A."/>
            <person name="Garrity G."/>
            <person name="Hugenholtz P."/>
            <person name="Kyrpides N.C."/>
        </authorList>
    </citation>
    <scope>NUCLEOTIDE SEQUENCE [LARGE SCALE GENOMIC DNA]</scope>
    <source>
        <strain evidence="1 2">CV53</strain>
    </source>
</reference>
<evidence type="ECO:0000313" key="1">
    <source>
        <dbReference type="EMBL" id="TCN20477.1"/>
    </source>
</evidence>
<organism evidence="1 2">
    <name type="scientific">Mesobacillus foraminis</name>
    <dbReference type="NCBI Taxonomy" id="279826"/>
    <lineage>
        <taxon>Bacteria</taxon>
        <taxon>Bacillati</taxon>
        <taxon>Bacillota</taxon>
        <taxon>Bacilli</taxon>
        <taxon>Bacillales</taxon>
        <taxon>Bacillaceae</taxon>
        <taxon>Mesobacillus</taxon>
    </lineage>
</organism>